<dbReference type="Pfam" id="PF00258">
    <property type="entry name" value="Flavodoxin_1"/>
    <property type="match status" value="1"/>
</dbReference>
<dbReference type="GO" id="GO:0009055">
    <property type="term" value="F:electron transfer activity"/>
    <property type="evidence" value="ECO:0007669"/>
    <property type="project" value="InterPro"/>
</dbReference>
<reference evidence="2 3" key="1">
    <citation type="submission" date="2018-12" db="EMBL/GenBank/DDBJ databases">
        <authorList>
            <person name="Li F."/>
        </authorList>
    </citation>
    <scope>NUCLEOTIDE SEQUENCE [LARGE SCALE GENOMIC DNA]</scope>
    <source>
        <strain evidence="2 3">8H24J-4-2</strain>
    </source>
</reference>
<dbReference type="RefSeq" id="WP_128499740.1">
    <property type="nucleotide sequence ID" value="NZ_RZNC01000005.1"/>
</dbReference>
<dbReference type="AlphaFoldDB" id="A0A3S3ZNG5"/>
<dbReference type="InterPro" id="IPR001226">
    <property type="entry name" value="Flavodoxin_CS"/>
</dbReference>
<dbReference type="Gene3D" id="3.40.50.360">
    <property type="match status" value="1"/>
</dbReference>
<comment type="caution">
    <text evidence="2">The sequence shown here is derived from an EMBL/GenBank/DDBJ whole genome shotgun (WGS) entry which is preliminary data.</text>
</comment>
<organism evidence="2 3">
    <name type="scientific">Labedella populi</name>
    <dbReference type="NCBI Taxonomy" id="2498850"/>
    <lineage>
        <taxon>Bacteria</taxon>
        <taxon>Bacillati</taxon>
        <taxon>Actinomycetota</taxon>
        <taxon>Actinomycetes</taxon>
        <taxon>Micrococcales</taxon>
        <taxon>Microbacteriaceae</taxon>
        <taxon>Labedella</taxon>
    </lineage>
</organism>
<keyword evidence="3" id="KW-1185">Reference proteome</keyword>
<feature type="domain" description="Flavodoxin-like" evidence="1">
    <location>
        <begin position="3"/>
        <end position="174"/>
    </location>
</feature>
<protein>
    <recommendedName>
        <fullName evidence="1">Flavodoxin-like domain-containing protein</fullName>
    </recommendedName>
</protein>
<evidence type="ECO:0000259" key="1">
    <source>
        <dbReference type="PROSITE" id="PS50902"/>
    </source>
</evidence>
<dbReference type="EMBL" id="RZNC01000005">
    <property type="protein sequence ID" value="RWZ59211.1"/>
    <property type="molecule type" value="Genomic_DNA"/>
</dbReference>
<dbReference type="InterPro" id="IPR029039">
    <property type="entry name" value="Flavoprotein-like_sf"/>
</dbReference>
<dbReference type="OrthoDB" id="3253043at2"/>
<gene>
    <name evidence="2" type="ORF">ELQ92_13160</name>
</gene>
<dbReference type="InterPro" id="IPR008254">
    <property type="entry name" value="Flavodoxin/NO_synth"/>
</dbReference>
<dbReference type="PROSITE" id="PS00201">
    <property type="entry name" value="FLAVODOXIN"/>
    <property type="match status" value="1"/>
</dbReference>
<name>A0A3S3ZNG5_9MICO</name>
<evidence type="ECO:0000313" key="3">
    <source>
        <dbReference type="Proteomes" id="UP000288603"/>
    </source>
</evidence>
<dbReference type="PROSITE" id="PS50902">
    <property type="entry name" value="FLAVODOXIN_LIKE"/>
    <property type="match status" value="1"/>
</dbReference>
<dbReference type="SUPFAM" id="SSF52218">
    <property type="entry name" value="Flavoproteins"/>
    <property type="match status" value="1"/>
</dbReference>
<proteinExistence type="predicted"/>
<evidence type="ECO:0000313" key="2">
    <source>
        <dbReference type="EMBL" id="RWZ59211.1"/>
    </source>
</evidence>
<dbReference type="Proteomes" id="UP000288603">
    <property type="component" value="Unassembled WGS sequence"/>
</dbReference>
<dbReference type="GO" id="GO:0010181">
    <property type="term" value="F:FMN binding"/>
    <property type="evidence" value="ECO:0007669"/>
    <property type="project" value="InterPro"/>
</dbReference>
<accession>A0A3S3ZNG5</accession>
<sequence length="190" mass="20743">MNVVIVYESMFGNTRSIAERIARGIEHRRATPPHRISVTCVADVTAADVAEADLLVVGAPTHAHSLPRPESRAQAADWSADPERHLELEEHALDRGVREWLDGLPPADTLCAAFDTRADIPKPLSGAASHRITRRLARTGRRSVLAPESFRVTIGSHPEDEELDRAVVWGKSLALATEILVRDRTSTGAP</sequence>